<dbReference type="Gene3D" id="1.10.10.10">
    <property type="entry name" value="Winged helix-like DNA-binding domain superfamily/Winged helix DNA-binding domain"/>
    <property type="match status" value="1"/>
</dbReference>
<evidence type="ECO:0000259" key="4">
    <source>
        <dbReference type="PROSITE" id="PS50995"/>
    </source>
</evidence>
<protein>
    <submittedName>
        <fullName evidence="5">MarR family winged helix-turn-helix transcriptional regulator</fullName>
    </submittedName>
</protein>
<dbReference type="PANTHER" id="PTHR42756:SF1">
    <property type="entry name" value="TRANSCRIPTIONAL REPRESSOR OF EMRAB OPERON"/>
    <property type="match status" value="1"/>
</dbReference>
<dbReference type="InterPro" id="IPR036388">
    <property type="entry name" value="WH-like_DNA-bd_sf"/>
</dbReference>
<sequence>MASIDLNNLYHALHNLVKQMHRAAHKDYCMKGVIYHGQAKLLAEVSGNDGASQKELAKKLDVRPSSMTEMLSKLENNGFIFRKQDQKDQRVSHIHLTDEGKKIVEHIEKTKDEFEEKFFSALTEEEKEQFFVLIKKLCLGLENDNNNDYKNFHHCREHHHRHFHHTHNYDFDGRDKF</sequence>
<dbReference type="InterPro" id="IPR023187">
    <property type="entry name" value="Tscrpt_reg_MarR-type_CS"/>
</dbReference>
<dbReference type="RefSeq" id="WP_406787235.1">
    <property type="nucleotide sequence ID" value="NZ_JBJIAA010000006.1"/>
</dbReference>
<organism evidence="5 6">
    <name type="scientific">Clostridium neuense</name>
    <dbReference type="NCBI Taxonomy" id="1728934"/>
    <lineage>
        <taxon>Bacteria</taxon>
        <taxon>Bacillati</taxon>
        <taxon>Bacillota</taxon>
        <taxon>Clostridia</taxon>
        <taxon>Eubacteriales</taxon>
        <taxon>Clostridiaceae</taxon>
        <taxon>Clostridium</taxon>
    </lineage>
</organism>
<dbReference type="InterPro" id="IPR000835">
    <property type="entry name" value="HTH_MarR-typ"/>
</dbReference>
<proteinExistence type="predicted"/>
<feature type="domain" description="HTH marR-type" evidence="4">
    <location>
        <begin position="6"/>
        <end position="139"/>
    </location>
</feature>
<dbReference type="SMART" id="SM00347">
    <property type="entry name" value="HTH_MARR"/>
    <property type="match status" value="1"/>
</dbReference>
<accession>A0ABW8TED4</accession>
<gene>
    <name evidence="5" type="ORF">ACJDT4_09075</name>
</gene>
<dbReference type="PANTHER" id="PTHR42756">
    <property type="entry name" value="TRANSCRIPTIONAL REGULATOR, MARR"/>
    <property type="match status" value="1"/>
</dbReference>
<reference evidence="5 6" key="1">
    <citation type="submission" date="2024-11" db="EMBL/GenBank/DDBJ databases">
        <authorList>
            <person name="Heng Y.C."/>
            <person name="Lim A.C.H."/>
            <person name="Lee J.K.Y."/>
            <person name="Kittelmann S."/>
        </authorList>
    </citation>
    <scope>NUCLEOTIDE SEQUENCE [LARGE SCALE GENOMIC DNA]</scope>
    <source>
        <strain evidence="5 6">WILCCON 0114</strain>
    </source>
</reference>
<dbReference type="Proteomes" id="UP001623592">
    <property type="component" value="Unassembled WGS sequence"/>
</dbReference>
<keyword evidence="1" id="KW-0805">Transcription regulation</keyword>
<evidence type="ECO:0000256" key="1">
    <source>
        <dbReference type="ARBA" id="ARBA00023015"/>
    </source>
</evidence>
<evidence type="ECO:0000313" key="5">
    <source>
        <dbReference type="EMBL" id="MFL0250571.1"/>
    </source>
</evidence>
<keyword evidence="2" id="KW-0238">DNA-binding</keyword>
<dbReference type="PROSITE" id="PS01117">
    <property type="entry name" value="HTH_MARR_1"/>
    <property type="match status" value="1"/>
</dbReference>
<dbReference type="PROSITE" id="PS50995">
    <property type="entry name" value="HTH_MARR_2"/>
    <property type="match status" value="1"/>
</dbReference>
<dbReference type="EMBL" id="JBJIAA010000006">
    <property type="protein sequence ID" value="MFL0250571.1"/>
    <property type="molecule type" value="Genomic_DNA"/>
</dbReference>
<evidence type="ECO:0000256" key="3">
    <source>
        <dbReference type="ARBA" id="ARBA00023163"/>
    </source>
</evidence>
<evidence type="ECO:0000313" key="6">
    <source>
        <dbReference type="Proteomes" id="UP001623592"/>
    </source>
</evidence>
<keyword evidence="6" id="KW-1185">Reference proteome</keyword>
<dbReference type="SUPFAM" id="SSF46785">
    <property type="entry name" value="Winged helix' DNA-binding domain"/>
    <property type="match status" value="1"/>
</dbReference>
<name>A0ABW8TED4_9CLOT</name>
<evidence type="ECO:0000256" key="2">
    <source>
        <dbReference type="ARBA" id="ARBA00023125"/>
    </source>
</evidence>
<dbReference type="PRINTS" id="PR00598">
    <property type="entry name" value="HTHMARR"/>
</dbReference>
<keyword evidence="3" id="KW-0804">Transcription</keyword>
<dbReference type="Pfam" id="PF01047">
    <property type="entry name" value="MarR"/>
    <property type="match status" value="1"/>
</dbReference>
<comment type="caution">
    <text evidence="5">The sequence shown here is derived from an EMBL/GenBank/DDBJ whole genome shotgun (WGS) entry which is preliminary data.</text>
</comment>
<dbReference type="InterPro" id="IPR036390">
    <property type="entry name" value="WH_DNA-bd_sf"/>
</dbReference>